<dbReference type="InterPro" id="IPR017871">
    <property type="entry name" value="ABC_transporter-like_CS"/>
</dbReference>
<evidence type="ECO:0000256" key="3">
    <source>
        <dbReference type="ARBA" id="ARBA00022741"/>
    </source>
</evidence>
<dbReference type="InterPro" id="IPR003593">
    <property type="entry name" value="AAA+_ATPase"/>
</dbReference>
<dbReference type="PANTHER" id="PTHR43776">
    <property type="entry name" value="TRANSPORT ATP-BINDING PROTEIN"/>
    <property type="match status" value="1"/>
</dbReference>
<evidence type="ECO:0000313" key="7">
    <source>
        <dbReference type="Proteomes" id="UP000184114"/>
    </source>
</evidence>
<keyword evidence="3" id="KW-0547">Nucleotide-binding</keyword>
<evidence type="ECO:0000256" key="1">
    <source>
        <dbReference type="ARBA" id="ARBA00005417"/>
    </source>
</evidence>
<dbReference type="Gene3D" id="3.40.50.300">
    <property type="entry name" value="P-loop containing nucleotide triphosphate hydrolases"/>
    <property type="match status" value="1"/>
</dbReference>
<dbReference type="GO" id="GO:0005524">
    <property type="term" value="F:ATP binding"/>
    <property type="evidence" value="ECO:0007669"/>
    <property type="project" value="UniProtKB-KW"/>
</dbReference>
<evidence type="ECO:0000256" key="4">
    <source>
        <dbReference type="ARBA" id="ARBA00022840"/>
    </source>
</evidence>
<comment type="similarity">
    <text evidence="1">Belongs to the ABC transporter superfamily.</text>
</comment>
<accession>A0A1M4S7X3</accession>
<dbReference type="RefSeq" id="WP_072971698.1">
    <property type="nucleotide sequence ID" value="NZ_FQTY01000001.1"/>
</dbReference>
<name>A0A1M4S7X3_9FIRM</name>
<dbReference type="AlphaFoldDB" id="A0A1M4S7X3"/>
<dbReference type="EMBL" id="FQTY01000001">
    <property type="protein sequence ID" value="SHE28137.1"/>
    <property type="molecule type" value="Genomic_DNA"/>
</dbReference>
<dbReference type="STRING" id="1123404.SAMN02745784_00132"/>
<dbReference type="GO" id="GO:0055085">
    <property type="term" value="P:transmembrane transport"/>
    <property type="evidence" value="ECO:0007669"/>
    <property type="project" value="UniProtKB-ARBA"/>
</dbReference>
<keyword evidence="2" id="KW-0813">Transport</keyword>
<dbReference type="PANTHER" id="PTHR43776:SF7">
    <property type="entry name" value="D,D-DIPEPTIDE TRANSPORT ATP-BINDING PROTEIN DDPF-RELATED"/>
    <property type="match status" value="1"/>
</dbReference>
<gene>
    <name evidence="6" type="ORF">SAMN02745784_00132</name>
</gene>
<dbReference type="GeneID" id="90994825"/>
<sequence length="323" mass="36623">MDNVIMSVKNLKKYFTVEKSGLGKTSGTIRAVDDISFDIHEKETLALVGESGCGKSTLGRTILRLLDATAGEVYFEGKNIFELNKNEMRELRKEMQIIFQDPYASLNPRMKVVDIIGEPFITHNVAPGNEKLERVQELMELVGLRKAYASRYPHMFSGGQRQRIGIARAIALNPKFVVCDEPVSALDVSIQSQIINLLLDLQERKKLTYLFISHDLDVVRYLSNRVCVMFLGKVMELGNTDEVYKYPLHPYTKFLIAASPVPDPHTRYKEKLILEGDIPSPMNPPSGCRFHTRCPYVKDLCKGEEPETKNIDGRLVTCHYPLI</sequence>
<dbReference type="InterPro" id="IPR013563">
    <property type="entry name" value="Oligopep_ABC_C"/>
</dbReference>
<dbReference type="InterPro" id="IPR003439">
    <property type="entry name" value="ABC_transporter-like_ATP-bd"/>
</dbReference>
<dbReference type="PROSITE" id="PS00211">
    <property type="entry name" value="ABC_TRANSPORTER_1"/>
    <property type="match status" value="1"/>
</dbReference>
<dbReference type="NCBIfam" id="TIGR01727">
    <property type="entry name" value="oligo_HPY"/>
    <property type="match status" value="1"/>
</dbReference>
<dbReference type="Proteomes" id="UP000184114">
    <property type="component" value="Unassembled WGS sequence"/>
</dbReference>
<dbReference type="PROSITE" id="PS50893">
    <property type="entry name" value="ABC_TRANSPORTER_2"/>
    <property type="match status" value="1"/>
</dbReference>
<dbReference type="InterPro" id="IPR050319">
    <property type="entry name" value="ABC_transp_ATP-bind"/>
</dbReference>
<evidence type="ECO:0000256" key="2">
    <source>
        <dbReference type="ARBA" id="ARBA00022448"/>
    </source>
</evidence>
<reference evidence="7" key="1">
    <citation type="submission" date="2016-11" db="EMBL/GenBank/DDBJ databases">
        <authorList>
            <person name="Varghese N."/>
            <person name="Submissions S."/>
        </authorList>
    </citation>
    <scope>NUCLEOTIDE SEQUENCE [LARGE SCALE GENOMIC DNA]</scope>
    <source>
        <strain evidence="7">DSM 18095</strain>
    </source>
</reference>
<organism evidence="6 7">
    <name type="scientific">Tissierella praeacuta DSM 18095</name>
    <dbReference type="NCBI Taxonomy" id="1123404"/>
    <lineage>
        <taxon>Bacteria</taxon>
        <taxon>Bacillati</taxon>
        <taxon>Bacillota</taxon>
        <taxon>Tissierellia</taxon>
        <taxon>Tissierellales</taxon>
        <taxon>Tissierellaceae</taxon>
        <taxon>Tissierella</taxon>
    </lineage>
</organism>
<dbReference type="GO" id="GO:0015833">
    <property type="term" value="P:peptide transport"/>
    <property type="evidence" value="ECO:0007669"/>
    <property type="project" value="InterPro"/>
</dbReference>
<keyword evidence="4 6" id="KW-0067">ATP-binding</keyword>
<dbReference type="FunFam" id="3.40.50.300:FF:000016">
    <property type="entry name" value="Oligopeptide ABC transporter ATP-binding component"/>
    <property type="match status" value="1"/>
</dbReference>
<proteinExistence type="inferred from homology"/>
<keyword evidence="7" id="KW-1185">Reference proteome</keyword>
<feature type="domain" description="ABC transporter" evidence="5">
    <location>
        <begin position="17"/>
        <end position="256"/>
    </location>
</feature>
<dbReference type="SUPFAM" id="SSF52540">
    <property type="entry name" value="P-loop containing nucleoside triphosphate hydrolases"/>
    <property type="match status" value="1"/>
</dbReference>
<evidence type="ECO:0000313" key="6">
    <source>
        <dbReference type="EMBL" id="SHE28137.1"/>
    </source>
</evidence>
<dbReference type="CDD" id="cd03257">
    <property type="entry name" value="ABC_NikE_OppD_transporters"/>
    <property type="match status" value="1"/>
</dbReference>
<dbReference type="GO" id="GO:0016887">
    <property type="term" value="F:ATP hydrolysis activity"/>
    <property type="evidence" value="ECO:0007669"/>
    <property type="project" value="InterPro"/>
</dbReference>
<evidence type="ECO:0000259" key="5">
    <source>
        <dbReference type="PROSITE" id="PS50893"/>
    </source>
</evidence>
<dbReference type="Pfam" id="PF08352">
    <property type="entry name" value="oligo_HPY"/>
    <property type="match status" value="1"/>
</dbReference>
<protein>
    <submittedName>
        <fullName evidence="6">Oligopeptide transport system ATP-binding protein</fullName>
    </submittedName>
</protein>
<dbReference type="InterPro" id="IPR027417">
    <property type="entry name" value="P-loop_NTPase"/>
</dbReference>
<dbReference type="NCBIfam" id="NF008453">
    <property type="entry name" value="PRK11308.1"/>
    <property type="match status" value="1"/>
</dbReference>
<dbReference type="SMART" id="SM00382">
    <property type="entry name" value="AAA"/>
    <property type="match status" value="1"/>
</dbReference>
<dbReference type="Pfam" id="PF00005">
    <property type="entry name" value="ABC_tran"/>
    <property type="match status" value="1"/>
</dbReference>